<sequence length="155" mass="16849">MESSGGSDCLPDEQQPPIYDLGCKLQRTTSGLQRRQWVSSREFRNLVVTDRLHNTLGAEDHSFVIQNEAPTKIMLPLEIAEVAESFEESRQGMTNSSKGKIGGVIFETDEFGDVPAVVSARPSGTPAPAGTKDRRAGAASLRSKRNRDPSGKAVY</sequence>
<evidence type="ECO:0000313" key="1">
    <source>
        <dbReference type="EMBL" id="KAH6948682.1"/>
    </source>
</evidence>
<protein>
    <submittedName>
        <fullName evidence="1">Uncharacterized protein</fullName>
    </submittedName>
</protein>
<reference evidence="1" key="1">
    <citation type="submission" date="2020-05" db="EMBL/GenBank/DDBJ databases">
        <title>Large-scale comparative analyses of tick genomes elucidate their genetic diversity and vector capacities.</title>
        <authorList>
            <person name="Jia N."/>
            <person name="Wang J."/>
            <person name="Shi W."/>
            <person name="Du L."/>
            <person name="Sun Y."/>
            <person name="Zhan W."/>
            <person name="Jiang J."/>
            <person name="Wang Q."/>
            <person name="Zhang B."/>
            <person name="Ji P."/>
            <person name="Sakyi L.B."/>
            <person name="Cui X."/>
            <person name="Yuan T."/>
            <person name="Jiang B."/>
            <person name="Yang W."/>
            <person name="Lam T.T.-Y."/>
            <person name="Chang Q."/>
            <person name="Ding S."/>
            <person name="Wang X."/>
            <person name="Zhu J."/>
            <person name="Ruan X."/>
            <person name="Zhao L."/>
            <person name="Wei J."/>
            <person name="Que T."/>
            <person name="Du C."/>
            <person name="Cheng J."/>
            <person name="Dai P."/>
            <person name="Han X."/>
            <person name="Huang E."/>
            <person name="Gao Y."/>
            <person name="Liu J."/>
            <person name="Shao H."/>
            <person name="Ye R."/>
            <person name="Li L."/>
            <person name="Wei W."/>
            <person name="Wang X."/>
            <person name="Wang C."/>
            <person name="Yang T."/>
            <person name="Huo Q."/>
            <person name="Li W."/>
            <person name="Guo W."/>
            <person name="Chen H."/>
            <person name="Zhou L."/>
            <person name="Ni X."/>
            <person name="Tian J."/>
            <person name="Zhou Y."/>
            <person name="Sheng Y."/>
            <person name="Liu T."/>
            <person name="Pan Y."/>
            <person name="Xia L."/>
            <person name="Li J."/>
            <person name="Zhao F."/>
            <person name="Cao W."/>
        </authorList>
    </citation>
    <scope>NUCLEOTIDE SEQUENCE</scope>
    <source>
        <strain evidence="1">Hyas-2018</strain>
    </source>
</reference>
<evidence type="ECO:0000313" key="2">
    <source>
        <dbReference type="Proteomes" id="UP000821845"/>
    </source>
</evidence>
<accession>A0ACB7TTC4</accession>
<proteinExistence type="predicted"/>
<comment type="caution">
    <text evidence="1">The sequence shown here is derived from an EMBL/GenBank/DDBJ whole genome shotgun (WGS) entry which is preliminary data.</text>
</comment>
<keyword evidence="2" id="KW-1185">Reference proteome</keyword>
<gene>
    <name evidence="1" type="ORF">HPB50_025855</name>
</gene>
<dbReference type="EMBL" id="CM023481">
    <property type="protein sequence ID" value="KAH6948682.1"/>
    <property type="molecule type" value="Genomic_DNA"/>
</dbReference>
<name>A0ACB7TTC4_HYAAI</name>
<organism evidence="1 2">
    <name type="scientific">Hyalomma asiaticum</name>
    <name type="common">Tick</name>
    <dbReference type="NCBI Taxonomy" id="266040"/>
    <lineage>
        <taxon>Eukaryota</taxon>
        <taxon>Metazoa</taxon>
        <taxon>Ecdysozoa</taxon>
        <taxon>Arthropoda</taxon>
        <taxon>Chelicerata</taxon>
        <taxon>Arachnida</taxon>
        <taxon>Acari</taxon>
        <taxon>Parasitiformes</taxon>
        <taxon>Ixodida</taxon>
        <taxon>Ixodoidea</taxon>
        <taxon>Ixodidae</taxon>
        <taxon>Hyalomminae</taxon>
        <taxon>Hyalomma</taxon>
    </lineage>
</organism>
<dbReference type="Proteomes" id="UP000821845">
    <property type="component" value="Chromosome 1"/>
</dbReference>